<reference evidence="1 2" key="1">
    <citation type="submission" date="2013-09" db="EMBL/GenBank/DDBJ databases">
        <title>High correlation between genotypes and phenotypes of environmental bacteria Comamonas testosteroni strains.</title>
        <authorList>
            <person name="Liu L."/>
            <person name="Zhu W."/>
            <person name="Xia X."/>
            <person name="Xu B."/>
            <person name="Luo M."/>
            <person name="Wang G."/>
        </authorList>
    </citation>
    <scope>NUCLEOTIDE SEQUENCE [LARGE SCALE GENOMIC DNA]</scope>
    <source>
        <strain evidence="1 2">JL40</strain>
    </source>
</reference>
<evidence type="ECO:0000313" key="1">
    <source>
        <dbReference type="EMBL" id="KGH30738.1"/>
    </source>
</evidence>
<gene>
    <name evidence="1" type="ORF">P353_09245</name>
</gene>
<proteinExistence type="predicted"/>
<sequence length="83" mass="9025">MVAAWVAKSLNMRLKIGLWQMGDEHGQAQSRLFTGVIRPGLAPLGIEPVLFDNVCGNRCKLRSRVDGAAEGQPAMRGGYRTEA</sequence>
<name>A0A096FLU1_COMTE</name>
<comment type="caution">
    <text evidence="1">The sequence shown here is derived from an EMBL/GenBank/DDBJ whole genome shotgun (WGS) entry which is preliminary data.</text>
</comment>
<dbReference type="EMBL" id="AWOR01000042">
    <property type="protein sequence ID" value="KGH30738.1"/>
    <property type="molecule type" value="Genomic_DNA"/>
</dbReference>
<evidence type="ECO:0000313" key="2">
    <source>
        <dbReference type="Proteomes" id="UP000029553"/>
    </source>
</evidence>
<accession>A0A096FLU1</accession>
<dbReference type="Proteomes" id="UP000029553">
    <property type="component" value="Unassembled WGS sequence"/>
</dbReference>
<organism evidence="1 2">
    <name type="scientific">Comamonas testosteroni</name>
    <name type="common">Pseudomonas testosteroni</name>
    <dbReference type="NCBI Taxonomy" id="285"/>
    <lineage>
        <taxon>Bacteria</taxon>
        <taxon>Pseudomonadati</taxon>
        <taxon>Pseudomonadota</taxon>
        <taxon>Betaproteobacteria</taxon>
        <taxon>Burkholderiales</taxon>
        <taxon>Comamonadaceae</taxon>
        <taxon>Comamonas</taxon>
    </lineage>
</organism>
<protein>
    <submittedName>
        <fullName evidence="1">Uncharacterized protein</fullName>
    </submittedName>
</protein>
<dbReference type="AlphaFoldDB" id="A0A096FLU1"/>